<reference evidence="2 3" key="1">
    <citation type="journal article" date="2009" name="Int. J. Syst. Evol. Microbiol.">
        <title>Janibacter hoylei sp. nov., Bacillus isronensis sp. nov. and Bacillus aryabhattai sp. nov., isolated from cryotubes used for collecting air from the upper atmosphere.</title>
        <authorList>
            <person name="Shivaji S."/>
            <person name="Chaturvedi P."/>
            <person name="Begum Z."/>
            <person name="Pindi P.K."/>
            <person name="Manorama R."/>
            <person name="Padmanaban D.A."/>
            <person name="Shouche Y.S."/>
            <person name="Pawar S."/>
            <person name="Vaishampayan P."/>
            <person name="Dutt C.B."/>
            <person name="Datta G.N."/>
            <person name="Manchanda R.K."/>
            <person name="Rao U.R."/>
            <person name="Bhargava P.M."/>
            <person name="Narlikar J.V."/>
        </authorList>
    </citation>
    <scope>NUCLEOTIDE SEQUENCE [LARGE SCALE GENOMIC DNA]</scope>
    <source>
        <strain evidence="2 3">PVAS-1</strain>
    </source>
</reference>
<evidence type="ECO:0000313" key="2">
    <source>
        <dbReference type="EMBL" id="RWU84721.1"/>
    </source>
</evidence>
<comment type="caution">
    <text evidence="2">The sequence shown here is derived from an EMBL/GenBank/DDBJ whole genome shotgun (WGS) entry which is preliminary data.</text>
</comment>
<dbReference type="Pfam" id="PF02104">
    <property type="entry name" value="SURF1"/>
    <property type="match status" value="1"/>
</dbReference>
<dbReference type="PROSITE" id="PS50895">
    <property type="entry name" value="SURF1"/>
    <property type="match status" value="1"/>
</dbReference>
<dbReference type="OrthoDB" id="3266379at2"/>
<feature type="transmembrane region" description="Helical" evidence="1">
    <location>
        <begin position="207"/>
        <end position="225"/>
    </location>
</feature>
<organism evidence="2 3">
    <name type="scientific">Janibacter hoylei PVAS-1</name>
    <dbReference type="NCBI Taxonomy" id="1210046"/>
    <lineage>
        <taxon>Bacteria</taxon>
        <taxon>Bacillati</taxon>
        <taxon>Actinomycetota</taxon>
        <taxon>Actinomycetes</taxon>
        <taxon>Micrococcales</taxon>
        <taxon>Intrasporangiaceae</taxon>
        <taxon>Janibacter</taxon>
    </lineage>
</organism>
<dbReference type="CDD" id="cd06662">
    <property type="entry name" value="SURF1"/>
    <property type="match status" value="1"/>
</dbReference>
<keyword evidence="1" id="KW-0472">Membrane</keyword>
<dbReference type="GO" id="GO:0005886">
    <property type="term" value="C:plasma membrane"/>
    <property type="evidence" value="ECO:0007669"/>
    <property type="project" value="UniProtKB-SubCell"/>
</dbReference>
<comment type="similarity">
    <text evidence="1">Belongs to the SURF1 family.</text>
</comment>
<keyword evidence="1" id="KW-1003">Cell membrane</keyword>
<evidence type="ECO:0000313" key="3">
    <source>
        <dbReference type="Proteomes" id="UP000288711"/>
    </source>
</evidence>
<dbReference type="InterPro" id="IPR002994">
    <property type="entry name" value="Surf1/Shy1"/>
</dbReference>
<accession>A0A444B8J0</accession>
<gene>
    <name evidence="2" type="ORF">CWN80_03860</name>
</gene>
<comment type="caution">
    <text evidence="1">Lacks conserved residue(s) required for the propagation of feature annotation.</text>
</comment>
<evidence type="ECO:0000256" key="1">
    <source>
        <dbReference type="RuleBase" id="RU363076"/>
    </source>
</evidence>
<comment type="subcellular location">
    <subcellularLocation>
        <location evidence="1">Cell membrane</location>
        <topology evidence="1">Multi-pass membrane protein</topology>
    </subcellularLocation>
</comment>
<sequence length="248" mass="27096">MLRTACRPRYLGLLVVALALVALGIIAGRWQWSVAHDVARAEAVREVQERPVRPVADVIAPHEGFPDDGSGQRISMRGRYAGEPLLVVDRRFEGQPVSWVLDRFVVEETGANLAVVRGYVPAGEDPPSPPGGTLEIVGSLAPPEAPDETGGIDDGELTSVDIAQLVNLWEGDIYNGFVFAVSEDGVTAAPQRVPPPLPDTSLQFRNVMYAVQWWMFAAFAVWMWLKVVRQAARQDEAGEPAREVEEST</sequence>
<dbReference type="AlphaFoldDB" id="A0A444B8J0"/>
<dbReference type="RefSeq" id="WP_040880516.1">
    <property type="nucleotide sequence ID" value="NZ_ALWX01000005.1"/>
</dbReference>
<name>A0A444B8J0_9MICO</name>
<keyword evidence="3" id="KW-1185">Reference proteome</keyword>
<keyword evidence="1" id="KW-1133">Transmembrane helix</keyword>
<dbReference type="EMBL" id="PIPF01000003">
    <property type="protein sequence ID" value="RWU84721.1"/>
    <property type="molecule type" value="Genomic_DNA"/>
</dbReference>
<dbReference type="Proteomes" id="UP000288711">
    <property type="component" value="Unassembled WGS sequence"/>
</dbReference>
<protein>
    <recommendedName>
        <fullName evidence="1">SURF1-like protein</fullName>
    </recommendedName>
</protein>
<proteinExistence type="inferred from homology"/>
<keyword evidence="1" id="KW-0812">Transmembrane</keyword>